<dbReference type="Pfam" id="PF02086">
    <property type="entry name" value="MethyltransfD12"/>
    <property type="match status" value="1"/>
</dbReference>
<keyword evidence="3 7" id="KW-0489">Methyltransferase</keyword>
<dbReference type="PIRSF" id="PIRSF000398">
    <property type="entry name" value="M_m6A_EcoRV"/>
    <property type="match status" value="1"/>
</dbReference>
<dbReference type="GO" id="GO:0043565">
    <property type="term" value="F:sequence-specific DNA binding"/>
    <property type="evidence" value="ECO:0007669"/>
    <property type="project" value="TreeGrafter"/>
</dbReference>
<dbReference type="InterPro" id="IPR023095">
    <property type="entry name" value="Ade_MeTrfase_dom_2"/>
</dbReference>
<evidence type="ECO:0000256" key="1">
    <source>
        <dbReference type="ARBA" id="ARBA00006594"/>
    </source>
</evidence>
<keyword evidence="5" id="KW-0949">S-adenosyl-L-methionine</keyword>
<protein>
    <recommendedName>
        <fullName evidence="2">site-specific DNA-methyltransferase (adenine-specific)</fullName>
        <ecNumber evidence="2">2.1.1.72</ecNumber>
    </recommendedName>
</protein>
<dbReference type="PANTHER" id="PTHR30481:SF2">
    <property type="entry name" value="SITE-SPECIFIC DNA-METHYLTRANSFERASE (ADENINE-SPECIFIC)"/>
    <property type="match status" value="1"/>
</dbReference>
<dbReference type="EMBL" id="JAARMV010000002">
    <property type="protein sequence ID" value="MBC2372724.1"/>
    <property type="molecule type" value="Genomic_DNA"/>
</dbReference>
<evidence type="ECO:0000313" key="8">
    <source>
        <dbReference type="Proteomes" id="UP000546244"/>
    </source>
</evidence>
<dbReference type="RefSeq" id="WP_185619293.1">
    <property type="nucleotide sequence ID" value="NZ_JAARMV010000002.1"/>
</dbReference>
<name>A0A7X1A8R2_9LIST</name>
<keyword evidence="4" id="KW-0808">Transferase</keyword>
<dbReference type="Gene3D" id="1.10.1020.10">
    <property type="entry name" value="Adenine-specific Methyltransferase, Domain 2"/>
    <property type="match status" value="1"/>
</dbReference>
<dbReference type="SUPFAM" id="SSF53335">
    <property type="entry name" value="S-adenosyl-L-methionine-dependent methyltransferases"/>
    <property type="match status" value="1"/>
</dbReference>
<dbReference type="GO" id="GO:0009307">
    <property type="term" value="P:DNA restriction-modification system"/>
    <property type="evidence" value="ECO:0007669"/>
    <property type="project" value="InterPro"/>
</dbReference>
<evidence type="ECO:0000256" key="6">
    <source>
        <dbReference type="ARBA" id="ARBA00047942"/>
    </source>
</evidence>
<evidence type="ECO:0000256" key="4">
    <source>
        <dbReference type="ARBA" id="ARBA00022679"/>
    </source>
</evidence>
<dbReference type="InterPro" id="IPR029063">
    <property type="entry name" value="SAM-dependent_MTases_sf"/>
</dbReference>
<dbReference type="Gene3D" id="3.40.50.150">
    <property type="entry name" value="Vaccinia Virus protein VP39"/>
    <property type="match status" value="1"/>
</dbReference>
<dbReference type="InterPro" id="IPR012327">
    <property type="entry name" value="MeTrfase_D12"/>
</dbReference>
<gene>
    <name evidence="7" type="ORF">HBP98_11990</name>
</gene>
<dbReference type="GO" id="GO:1904047">
    <property type="term" value="F:S-adenosyl-L-methionine binding"/>
    <property type="evidence" value="ECO:0007669"/>
    <property type="project" value="TreeGrafter"/>
</dbReference>
<dbReference type="PRINTS" id="PR00505">
    <property type="entry name" value="D12N6MTFRASE"/>
</dbReference>
<dbReference type="InterPro" id="IPR012263">
    <property type="entry name" value="M_m6A_EcoRV"/>
</dbReference>
<sequence>MRAWRSPLRYPGGKYNMLKFVKQVLKENDIDGTYIEAFAGGAGLAVNLLLTNQVEHIILNDLDIAVYSFWWSIVNRNDEFLVKFDLIQVTIDEWHNQKIIFDDLSSRKRLGRNQKLDLGFATYFLNRTNFSGILRGATPIGGLNQTGDWKIDCQFKKENLRPLLEEIGKYANQITVTRLDMIKDFQNLIPECIDINNSLLFIDPPYVKEGRRLYLPINEIDEHKKLAEKIIQTDYKWLLTYDLHEELLPLYSNINQRFSYRLRYYVKNKRDEYEFLALSDNLNFPNVPLLNDWARFLDTNI</sequence>
<dbReference type="Proteomes" id="UP000546244">
    <property type="component" value="Unassembled WGS sequence"/>
</dbReference>
<dbReference type="GO" id="GO:0009007">
    <property type="term" value="F:site-specific DNA-methyltransferase (adenine-specific) activity"/>
    <property type="evidence" value="ECO:0007669"/>
    <property type="project" value="UniProtKB-EC"/>
</dbReference>
<dbReference type="PANTHER" id="PTHR30481">
    <property type="entry name" value="DNA ADENINE METHYLASE"/>
    <property type="match status" value="1"/>
</dbReference>
<dbReference type="AlphaFoldDB" id="A0A7X1A8R2"/>
<comment type="caution">
    <text evidence="7">The sequence shown here is derived from an EMBL/GenBank/DDBJ whole genome shotgun (WGS) entry which is preliminary data.</text>
</comment>
<dbReference type="GO" id="GO:0032259">
    <property type="term" value="P:methylation"/>
    <property type="evidence" value="ECO:0007669"/>
    <property type="project" value="UniProtKB-KW"/>
</dbReference>
<evidence type="ECO:0000256" key="3">
    <source>
        <dbReference type="ARBA" id="ARBA00022603"/>
    </source>
</evidence>
<comment type="similarity">
    <text evidence="1">Belongs to the N(4)/N(6)-methyltransferase family.</text>
</comment>
<proteinExistence type="inferred from homology"/>
<comment type="catalytic activity">
    <reaction evidence="6">
        <text>a 2'-deoxyadenosine in DNA + S-adenosyl-L-methionine = an N(6)-methyl-2'-deoxyadenosine in DNA + S-adenosyl-L-homocysteine + H(+)</text>
        <dbReference type="Rhea" id="RHEA:15197"/>
        <dbReference type="Rhea" id="RHEA-COMP:12418"/>
        <dbReference type="Rhea" id="RHEA-COMP:12419"/>
        <dbReference type="ChEBI" id="CHEBI:15378"/>
        <dbReference type="ChEBI" id="CHEBI:57856"/>
        <dbReference type="ChEBI" id="CHEBI:59789"/>
        <dbReference type="ChEBI" id="CHEBI:90615"/>
        <dbReference type="ChEBI" id="CHEBI:90616"/>
        <dbReference type="EC" id="2.1.1.72"/>
    </reaction>
</comment>
<dbReference type="GO" id="GO:0006298">
    <property type="term" value="P:mismatch repair"/>
    <property type="evidence" value="ECO:0007669"/>
    <property type="project" value="TreeGrafter"/>
</dbReference>
<evidence type="ECO:0000256" key="2">
    <source>
        <dbReference type="ARBA" id="ARBA00011900"/>
    </source>
</evidence>
<evidence type="ECO:0000313" key="7">
    <source>
        <dbReference type="EMBL" id="MBC2372724.1"/>
    </source>
</evidence>
<accession>A0A7X1A8R2</accession>
<dbReference type="EC" id="2.1.1.72" evidence="2"/>
<evidence type="ECO:0000256" key="5">
    <source>
        <dbReference type="ARBA" id="ARBA00022691"/>
    </source>
</evidence>
<reference evidence="7 8" key="1">
    <citation type="submission" date="2020-03" db="EMBL/GenBank/DDBJ databases">
        <title>Soil Listeria distribution.</title>
        <authorList>
            <person name="Liao J."/>
            <person name="Wiedmann M."/>
        </authorList>
    </citation>
    <scope>NUCLEOTIDE SEQUENCE [LARGE SCALE GENOMIC DNA]</scope>
    <source>
        <strain evidence="7 8">FSL L7-1850</strain>
    </source>
</reference>
<organism evidence="7 8">
    <name type="scientific">Listeria booriae</name>
    <dbReference type="NCBI Taxonomy" id="1552123"/>
    <lineage>
        <taxon>Bacteria</taxon>
        <taxon>Bacillati</taxon>
        <taxon>Bacillota</taxon>
        <taxon>Bacilli</taxon>
        <taxon>Bacillales</taxon>
        <taxon>Listeriaceae</taxon>
        <taxon>Listeria</taxon>
    </lineage>
</organism>